<dbReference type="GO" id="GO:0005802">
    <property type="term" value="C:trans-Golgi network"/>
    <property type="evidence" value="ECO:0007669"/>
    <property type="project" value="TreeGrafter"/>
</dbReference>
<evidence type="ECO:0000256" key="2">
    <source>
        <dbReference type="ARBA" id="ARBA00022927"/>
    </source>
</evidence>
<dbReference type="EnsemblMetazoa" id="SSS_5523s_mrna">
    <property type="protein sequence ID" value="KAF7496395.1"/>
    <property type="gene ID" value="SSS_5523"/>
</dbReference>
<feature type="region of interest" description="Disordered" evidence="4">
    <location>
        <begin position="1"/>
        <end position="27"/>
    </location>
</feature>
<feature type="compositionally biased region" description="Acidic residues" evidence="4">
    <location>
        <begin position="907"/>
        <end position="942"/>
    </location>
</feature>
<reference evidence="10" key="1">
    <citation type="journal article" date="2020" name="PLoS Negl. Trop. Dis.">
        <title>High-quality nuclear genome for Sarcoptes scabiei-A critical resource for a neglected parasite.</title>
        <authorList>
            <person name="Korhonen P.K."/>
            <person name="Gasser R.B."/>
            <person name="Ma G."/>
            <person name="Wang T."/>
            <person name="Stroehlein A.J."/>
            <person name="Young N.D."/>
            <person name="Ang C.S."/>
            <person name="Fernando D.D."/>
            <person name="Lu H.C."/>
            <person name="Taylor S."/>
            <person name="Reynolds S.L."/>
            <person name="Mofiz E."/>
            <person name="Najaraj S.H."/>
            <person name="Gowda H."/>
            <person name="Madugundu A."/>
            <person name="Renuse S."/>
            <person name="Holt D."/>
            <person name="Pandey A."/>
            <person name="Papenfuss A.T."/>
            <person name="Fischer K."/>
        </authorList>
    </citation>
    <scope>NUCLEOTIDE SEQUENCE [LARGE SCALE GENOMIC DNA]</scope>
</reference>
<feature type="compositionally biased region" description="Low complexity" evidence="4">
    <location>
        <begin position="706"/>
        <end position="724"/>
    </location>
</feature>
<dbReference type="Proteomes" id="UP000070412">
    <property type="component" value="Unassembled WGS sequence"/>
</dbReference>
<gene>
    <name evidence="8" type="ORF">SSS_5523</name>
</gene>
<feature type="region of interest" description="Disordered" evidence="4">
    <location>
        <begin position="902"/>
        <end position="959"/>
    </location>
</feature>
<feature type="region of interest" description="Disordered" evidence="4">
    <location>
        <begin position="770"/>
        <end position="794"/>
    </location>
</feature>
<accession>A0A834VHP9</accession>
<protein>
    <submittedName>
        <fullName evidence="8">Protein dopey-1</fullName>
    </submittedName>
</protein>
<comment type="similarity">
    <text evidence="3">Belongs to the DOP1 family.</text>
</comment>
<dbReference type="InterPro" id="IPR056459">
    <property type="entry name" value="TPR_DOP1"/>
</dbReference>
<evidence type="ECO:0000313" key="8">
    <source>
        <dbReference type="EMBL" id="KAF7496395.1"/>
    </source>
</evidence>
<dbReference type="Pfam" id="PF04118">
    <property type="entry name" value="Dopey_N"/>
    <property type="match status" value="1"/>
</dbReference>
<dbReference type="PANTHER" id="PTHR14042:SF24">
    <property type="entry name" value="PROTEIN DOPEY-1 HOMOLOG"/>
    <property type="match status" value="1"/>
</dbReference>
<evidence type="ECO:0000259" key="7">
    <source>
        <dbReference type="Pfam" id="PF24601"/>
    </source>
</evidence>
<dbReference type="Pfam" id="PF24601">
    <property type="entry name" value="TPR_DOP1"/>
    <property type="match status" value="2"/>
</dbReference>
<feature type="region of interest" description="Disordered" evidence="4">
    <location>
        <begin position="319"/>
        <end position="346"/>
    </location>
</feature>
<dbReference type="InterPro" id="IPR040314">
    <property type="entry name" value="DOP1"/>
</dbReference>
<feature type="compositionally biased region" description="Low complexity" evidence="4">
    <location>
        <begin position="319"/>
        <end position="343"/>
    </location>
</feature>
<feature type="compositionally biased region" description="Basic and acidic residues" evidence="4">
    <location>
        <begin position="785"/>
        <end position="794"/>
    </location>
</feature>
<feature type="region of interest" description="Disordered" evidence="4">
    <location>
        <begin position="599"/>
        <end position="630"/>
    </location>
</feature>
<reference evidence="9" key="3">
    <citation type="submission" date="2022-06" db="UniProtKB">
        <authorList>
            <consortium name="EnsemblMetazoa"/>
        </authorList>
    </citation>
    <scope>IDENTIFICATION</scope>
</reference>
<evidence type="ECO:0000256" key="1">
    <source>
        <dbReference type="ARBA" id="ARBA00022448"/>
    </source>
</evidence>
<feature type="domain" description="DOP1-like TPR" evidence="7">
    <location>
        <begin position="2039"/>
        <end position="2300"/>
    </location>
</feature>
<keyword evidence="1" id="KW-0813">Transport</keyword>
<dbReference type="GO" id="GO:0006895">
    <property type="term" value="P:Golgi to endosome transport"/>
    <property type="evidence" value="ECO:0007669"/>
    <property type="project" value="InterPro"/>
</dbReference>
<dbReference type="EMBL" id="WVUK01000010">
    <property type="protein sequence ID" value="KAF7496395.1"/>
    <property type="molecule type" value="Genomic_DNA"/>
</dbReference>
<feature type="domain" description="DOP1 N-terminal" evidence="5">
    <location>
        <begin position="60"/>
        <end position="314"/>
    </location>
</feature>
<feature type="region of interest" description="Disordered" evidence="4">
    <location>
        <begin position="705"/>
        <end position="724"/>
    </location>
</feature>
<evidence type="ECO:0000259" key="6">
    <source>
        <dbReference type="Pfam" id="PF24598"/>
    </source>
</evidence>
<dbReference type="Pfam" id="PF24598">
    <property type="entry name" value="DOP1_C"/>
    <property type="match status" value="1"/>
</dbReference>
<sequence length="3725" mass="421415">MSIQSRDQSNSNRDFHTQSNVTGAYQNSSANTINQMAANDRAIQRLDFYDFSDQELMNSDNKYRQYALAIDKALKSFEYTSEWADLVNALGKLNRVLTNNSRFCRIPRRSTVGQRLAQCMHPLLPSGVHLKALETYHLIFNCLGKEQLLADLTIYSNGLFPLLGYAAINVRPSVLDLYERHLLPLGDRLKLALDGFLISLLPCYEEGSESFKRTDSLLLNVASSVGLPYFYGALWRCILQNSSIRLQAVTFVLMHFNKKRSLNDQAHILGLCMPTLVRAICSALLDAHILVQRAILDLLITVFPMHIYVMNEMQQAMSLNNGSSSNPSSADASKSPLSPSKSKVTVDSTDNSVIDRKFFKRSELVVIITASLTVLLRRDLSLNRRLTAWFFGSDVTPSSSSSTVASTNAQQDQLSATGLKSYSSNTLPRSSKANSSASSFTSAELKLKRKKTIYFETYSRSLVIEAYKRCITNPLKAISSILPPTALTNSFLSFTLPCIPAYGNQAASAQSSPSTSTSSLLHLHSHSYSSYRTNSLHGNSSRPSGLFHEFELLTNIVPPPTIVVESRKSKFFHSPVQTSSNLNDSSTTLSSSSLIASTKHENKIRIKSQPKKSNQDAEALSQDEVNSQNANLQSDIKTAISDGNSQKFGGKFQKISNSKKNLGDSFPAEDEATVSLRIKRNMNLFRNLRQNVRDKFNRLPFPLGISNNNTNSKNSNRSSFRSGSTRMKNAMKSFMIKQLRLKMNPNLKLKEEKFAKKKILTKSISDGLSQTSRARSNISPSSASGEEKTEDSSHLMDIHRVTQDSRKIPKCDDTVFILPHQHYYWNPYYQQLSKEQREELLKELDCVMHLLFTNVGVDFIWSKLALIFQSAAEEAIALKKFLNIIVKTSIKSKRSIRLKNNIHCDGDTDSEDEEEDDDDQNVDVEGDEEDEENDENEDDETSHDDYHSDLSDNYYDDDDIDEECDELDVESDIETDTVSQTFSLNWIRTLASSMVNEFIQNPSNYISPFFYCSSSSSSSVSSINSTSIISPRVQSPNEIDIESDSAKDYLAYILKNKLLESLTNRCRQCGQTLTYNSPVQSVGTNSITVLEACTLVRFTLGDSHPYHHNRHNSDFHSNDSRTFEDNVMSSDSVSASMNRCSALEPLSADSMNYDFLTNFLVHVLELMCRSAKSFTRIDFRASIEMCLSLCSRLKPAIMQTFFTKFKHCVAETKIKNEFENPDHLRQSNRMSLANWFKTFCNQKHSYNRIRSMSTVSSSSKHGDKQLELVREENEDDCTIDEIQSHQNDSFECEELSYDLELRGDLKIETVVDGILDFFSTFVEKILVKRKNIEGKEKSSKSSILDFYRQILYCNRKEFFFQNNSCQNSLEGQTIDLNFFTSIINGLPSVELRHRLLPIYQLLCELVFEVATIPLLSSPALLLKKRDEKNFDSECDSLDQVRWFVYLMILSVNGLSSCTRSHHKRIDDCQPLICCETRHIAYTSLTTLLDLMTMTRAYVTAQPDMISILNNVMKADEEFQIPSYIDMASFDLFPESFAARRLNFFPIVHPRMLQHVYESTFWFKLVASGLWSNLSDEDFLLHHSTAALLQQLHSVSIDESICEVVICDEMIGGSYCGFRSSYNSEHLSQIFNVAQSIQNNANKRNNIDSIHAARSKFGLLFSILKDIRFISERLALVVVSLSSAAKFSDSNADLNMTLTDCDAIHEINQGGSNRMLLQIEFEIASGNIDSNQLMSVAQVMKDSDLYRLLRATCPISPIALCSSLKRHFDRPVFIILDAISHRRMFSDQYSTSIDWLLRCIKTSSIFGTQNLMFINPNGLGVTSEFQNPSDFYQTALFSTKTDIDRLIEPLLFILLHPNTSRLSIKNADIHAINEDCKNIEEYCEMEKNFDHHKLQSNSNLSSLKVYAINSPNGSVIYHIGRKRIASPTDYVDYQKVGLDLNDPNESKAIPIEGFPDEVQSVCRNIVDDILKEILLEFDPHAPQNTIENENPSNSRSMNARKKHFPGTAYFTSSDNENVESISQPQVKKGTEENKKLNLAQMHENILLYGRRYDSSRTSYALDSIINMIETWPARVLYAMSTANLFSINHNGLVFDGSRSAQIYNLYQKHLNSNNGYGFDSNYKNNFDSSNQSQTNRSRTFKKNMLSFDENITSLEIIVYICLQYLRSYYPSGPTETLSSNRRSDSNPKDFAISNNFFSTSANPFIESEAIQGNQKVRLLACQTLRIIFYHLSQMIEIQTGRVSRHQNSNSQKRQQTDSLLCSSQSKSFAHYLKELMKKLEVQKLVLECLVSSVWYCEQMYNLPADGSGPNNDFGLSETKSKTENYLFPNTEELKSDDINETFVKEIFDYNNCDIRQSNEEKSQQFISTDHVNYIHDSTEKALLKLFEQVMILEYRIHNVLDENKSSENVVGVLHRIPVTNMNEMSFDPDLPLAGQPLLNSAVHFALKQTYRHHIQCEWISFIESSLLYAGRFMPRLVLTAVHQLCKNLNLICIEIDQISSSAIFSHNRNPTRLTFKHFLNTLRGIAMIFSYCLLERSQYDILAPVLNEIAEENENEINQIFGLISNHRKRNQFNAESHPGSDSWFFNKNGSSSVSSNGSSGAIQTISSILQNILVITALTGSSSSSSSNTASNSHNSDSTDSITVQQQDTLSNNLFLTRQRILGYGNLNRVITALFEVWCTMVSRDDNFGFGHQNELTACCHPNVRLNQSRSVVSWNDADNKKCKNRNKNSLLRHYQSNCSSGWSSSVFTGWYIAGSSIMIQQSISTILSILTVSNGIYLLKSVARVWHDLRDRSSSSRGIKSESDSLLIDAIDVVVAPVTPKQQKLIQMIGSLSPILNLEYLIQIVRAIMKPSSSINNSSNTSTSITAEVESTLHSFTSNPFDNIFLIETSLLEFFLGYVRTCDGETLLKSWRSMLALIKDCHSLNLSASVPYETFWPRGTKNPQRPIPSQSVQINFQPLINIYLLGIMHEFVITAPFVEDRRAQKELQDVAQRLIDSSISVAGGRLLSSKFWTFRRNFEVIPITNHDYVKNQTRTSPVSSEETTPVIIVPENNQNSSTSSLKRGMFRASIKSSGRQKTENSSENLLFGLFNFDFSSLSLNSNANSGLSDLATASQNSFYSYFCIKALYAMAEFAAPILDVVYASEEKEKMIPLITNLMSHVIPYLKSHSPYNLPCFDACSRLLASISGYQYTRKAWRRESLELLLDSSFFQMPPECFQSWRTIIDHLMTHDKNTFREFLQRMSVAQSPSVTFKIFVPLSVKDQDTEPKAQLVKRLAFILFCSEKDQYQKYMAEIQEKLIEIHRTSQQQNVAQTTQSHSQALLQSQILLAFRVILLRMSPHYLASLWPFIYTEMFQVFLTIEQALLKAVRDEQNDTNISAHLSPSDSAPTIVSSSYFDCHKSSPGRHSLTHNVLRSSKLDPKIPSSQLQLFLNACKLLDLALLLPSDILPQFQLHKWTFVSDADLDSEINEWLSPFYEINSSNRQSSMIDNCQFASCIDSLNDQPSSLNLDINLPRTNDFKCNSETTSLTSNYDSNSTGAPQSLPINLNSTPANNTNHKEITATTTTFIPHIILINQLLNYLTDTMPSYSTKGLSTTSPLLTISSIHSIHDLHPFFLSLYARTKQNSFIESKAERSIKIDRDSLPNAVNFSNSRSKLRKNANRKKSFSANETFFSNEQSSSKRSKSSNNTGGGCSLDELFINIDRIIANDFLEPLPQNNPSSSVE</sequence>
<dbReference type="InterPro" id="IPR056457">
    <property type="entry name" value="DOP1_C"/>
</dbReference>
<feature type="domain" description="DOP1-like TPR" evidence="7">
    <location>
        <begin position="2364"/>
        <end position="2534"/>
    </location>
</feature>
<evidence type="ECO:0000256" key="3">
    <source>
        <dbReference type="ARBA" id="ARBA00046326"/>
    </source>
</evidence>
<feature type="compositionally biased region" description="Low complexity" evidence="4">
    <location>
        <begin position="2622"/>
        <end position="2641"/>
    </location>
</feature>
<dbReference type="GO" id="GO:0005768">
    <property type="term" value="C:endosome"/>
    <property type="evidence" value="ECO:0007669"/>
    <property type="project" value="TreeGrafter"/>
</dbReference>
<keyword evidence="10" id="KW-1185">Reference proteome</keyword>
<dbReference type="OrthoDB" id="297643at2759"/>
<dbReference type="GO" id="GO:0005829">
    <property type="term" value="C:cytosol"/>
    <property type="evidence" value="ECO:0007669"/>
    <property type="project" value="GOC"/>
</dbReference>
<dbReference type="GO" id="GO:0015031">
    <property type="term" value="P:protein transport"/>
    <property type="evidence" value="ECO:0007669"/>
    <property type="project" value="UniProtKB-KW"/>
</dbReference>
<organism evidence="8">
    <name type="scientific">Sarcoptes scabiei</name>
    <name type="common">Itch mite</name>
    <name type="synonym">Acarus scabiei</name>
    <dbReference type="NCBI Taxonomy" id="52283"/>
    <lineage>
        <taxon>Eukaryota</taxon>
        <taxon>Metazoa</taxon>
        <taxon>Ecdysozoa</taxon>
        <taxon>Arthropoda</taxon>
        <taxon>Chelicerata</taxon>
        <taxon>Arachnida</taxon>
        <taxon>Acari</taxon>
        <taxon>Acariformes</taxon>
        <taxon>Sarcoptiformes</taxon>
        <taxon>Astigmata</taxon>
        <taxon>Psoroptidia</taxon>
        <taxon>Sarcoptoidea</taxon>
        <taxon>Sarcoptidae</taxon>
        <taxon>Sarcoptinae</taxon>
        <taxon>Sarcoptes</taxon>
    </lineage>
</organism>
<proteinExistence type="inferred from homology"/>
<feature type="region of interest" description="Disordered" evidence="4">
    <location>
        <begin position="2622"/>
        <end position="2643"/>
    </location>
</feature>
<evidence type="ECO:0000259" key="5">
    <source>
        <dbReference type="Pfam" id="PF04118"/>
    </source>
</evidence>
<feature type="compositionally biased region" description="Polar residues" evidence="4">
    <location>
        <begin position="770"/>
        <end position="784"/>
    </location>
</feature>
<feature type="domain" description="DOP1-like C-terminal" evidence="6">
    <location>
        <begin position="3133"/>
        <end position="3367"/>
    </location>
</feature>
<keyword evidence="2" id="KW-0653">Protein transport</keyword>
<name>A0A834VHP9_SARSC</name>
<dbReference type="InterPro" id="IPR007249">
    <property type="entry name" value="DOP1_N"/>
</dbReference>
<dbReference type="PANTHER" id="PTHR14042">
    <property type="entry name" value="DOPEY-RELATED"/>
    <property type="match status" value="1"/>
</dbReference>
<evidence type="ECO:0000256" key="4">
    <source>
        <dbReference type="SAM" id="MobiDB-lite"/>
    </source>
</evidence>
<reference evidence="8" key="2">
    <citation type="submission" date="2020-01" db="EMBL/GenBank/DDBJ databases">
        <authorList>
            <person name="Korhonen P.K.K."/>
            <person name="Guangxu M.G."/>
            <person name="Wang T.W."/>
            <person name="Stroehlein A.J.S."/>
            <person name="Young N.D."/>
            <person name="Ang C.-S.A."/>
            <person name="Fernando D.W.F."/>
            <person name="Lu H.L."/>
            <person name="Taylor S.T."/>
            <person name="Ehtesham M.E.M."/>
            <person name="Najaraj S.H.N."/>
            <person name="Harsha G.H.G."/>
            <person name="Madugundu A.M."/>
            <person name="Renuse S.R."/>
            <person name="Holt D.H."/>
            <person name="Pandey A.P."/>
            <person name="Papenfuss A.P."/>
            <person name="Gasser R.B.G."/>
            <person name="Fischer K.F."/>
        </authorList>
    </citation>
    <scope>NUCLEOTIDE SEQUENCE</scope>
    <source>
        <strain evidence="8">SSS_KF_BRIS2020</strain>
    </source>
</reference>
<evidence type="ECO:0000313" key="10">
    <source>
        <dbReference type="Proteomes" id="UP000070412"/>
    </source>
</evidence>
<evidence type="ECO:0000313" key="9">
    <source>
        <dbReference type="EnsemblMetazoa" id="KAF7496395.1"/>
    </source>
</evidence>